<evidence type="ECO:0000313" key="1">
    <source>
        <dbReference type="EMBL" id="GBQ89692.1"/>
    </source>
</evidence>
<accession>A0ABQ0Q3N9</accession>
<evidence type="ECO:0000313" key="2">
    <source>
        <dbReference type="Proteomes" id="UP001062776"/>
    </source>
</evidence>
<organism evidence="1 2">
    <name type="scientific">Asaia krungthepensis NRIC 0535</name>
    <dbReference type="NCBI Taxonomy" id="1307925"/>
    <lineage>
        <taxon>Bacteria</taxon>
        <taxon>Pseudomonadati</taxon>
        <taxon>Pseudomonadota</taxon>
        <taxon>Alphaproteobacteria</taxon>
        <taxon>Acetobacterales</taxon>
        <taxon>Acetobacteraceae</taxon>
        <taxon>Asaia</taxon>
    </lineage>
</organism>
<gene>
    <name evidence="1" type="ORF">AA0535_1860</name>
</gene>
<name>A0ABQ0Q3N9_9PROT</name>
<reference evidence="1" key="1">
    <citation type="submission" date="2013-04" db="EMBL/GenBank/DDBJ databases">
        <title>The genome sequencing project of 58 acetic acid bacteria.</title>
        <authorList>
            <person name="Okamoto-Kainuma A."/>
            <person name="Ishikawa M."/>
            <person name="Umino S."/>
            <person name="Koizumi Y."/>
            <person name="Shiwa Y."/>
            <person name="Yoshikawa H."/>
            <person name="Matsutani M."/>
            <person name="Matsushita K."/>
        </authorList>
    </citation>
    <scope>NUCLEOTIDE SEQUENCE</scope>
    <source>
        <strain evidence="1">NRIC 0535</strain>
    </source>
</reference>
<sequence>MHHMLWAGSVGERLRRLIEKINPGGAARLWSLLTGVSRNRYAGTYITSLTEHGQKASESTLGRLSMWRACGGDTNACLVIDPVVIRDEKRDDGLFIGPVLYKDPNGFIRYFSNIIDLMNEHIDIVRNIDIVERLYSLFTHFSVISKHPGFHEEKEWRVYTGKYLSPNREIPLPVTPVSVGGVPQKIAQIKFEHLKDMQGQPLNADKIIERVIIGPSPYGIVLKEAIEAAMVTASFGNPGDRVINSNIPLRR</sequence>
<comment type="caution">
    <text evidence="1">The sequence shown here is derived from an EMBL/GenBank/DDBJ whole genome shotgun (WGS) entry which is preliminary data.</text>
</comment>
<dbReference type="EMBL" id="BAPV01000014">
    <property type="protein sequence ID" value="GBQ89692.1"/>
    <property type="molecule type" value="Genomic_DNA"/>
</dbReference>
<dbReference type="Pfam" id="PF11185">
    <property type="entry name" value="DUF2971"/>
    <property type="match status" value="1"/>
</dbReference>
<dbReference type="RefSeq" id="WP_264815734.1">
    <property type="nucleotide sequence ID" value="NZ_BAPV01000014.1"/>
</dbReference>
<dbReference type="Proteomes" id="UP001062776">
    <property type="component" value="Unassembled WGS sequence"/>
</dbReference>
<dbReference type="InterPro" id="IPR021352">
    <property type="entry name" value="DUF2971"/>
</dbReference>
<keyword evidence="2" id="KW-1185">Reference proteome</keyword>
<proteinExistence type="predicted"/>
<protein>
    <submittedName>
        <fullName evidence="1">Uncharacterized protein</fullName>
    </submittedName>
</protein>